<accession>A0A422QMR6</accession>
<proteinExistence type="predicted"/>
<organism evidence="2 3">
    <name type="scientific">Massilia aurea</name>
    <dbReference type="NCBI Taxonomy" id="373040"/>
    <lineage>
        <taxon>Bacteria</taxon>
        <taxon>Pseudomonadati</taxon>
        <taxon>Pseudomonadota</taxon>
        <taxon>Betaproteobacteria</taxon>
        <taxon>Burkholderiales</taxon>
        <taxon>Oxalobacteraceae</taxon>
        <taxon>Telluria group</taxon>
        <taxon>Massilia</taxon>
    </lineage>
</organism>
<gene>
    <name evidence="2" type="ORF">NM04_08185</name>
</gene>
<evidence type="ECO:0000313" key="3">
    <source>
        <dbReference type="Proteomes" id="UP000283254"/>
    </source>
</evidence>
<dbReference type="Proteomes" id="UP000283254">
    <property type="component" value="Unassembled WGS sequence"/>
</dbReference>
<keyword evidence="3" id="KW-1185">Reference proteome</keyword>
<dbReference type="Pfam" id="PF07484">
    <property type="entry name" value="Collar"/>
    <property type="match status" value="1"/>
</dbReference>
<feature type="domain" description="Phage tail collar" evidence="1">
    <location>
        <begin position="1"/>
        <end position="53"/>
    </location>
</feature>
<dbReference type="RefSeq" id="WP_183407381.1">
    <property type="nucleotide sequence ID" value="NZ_JSAB01000068.1"/>
</dbReference>
<dbReference type="SUPFAM" id="SSF88874">
    <property type="entry name" value="Receptor-binding domain of short tail fibre protein gp12"/>
    <property type="match status" value="1"/>
</dbReference>
<dbReference type="InterPro" id="IPR037053">
    <property type="entry name" value="Phage_tail_collar_dom_sf"/>
</dbReference>
<dbReference type="Gene3D" id="3.90.1340.10">
    <property type="entry name" value="Phage tail collar domain"/>
    <property type="match status" value="1"/>
</dbReference>
<evidence type="ECO:0000259" key="1">
    <source>
        <dbReference type="Pfam" id="PF07484"/>
    </source>
</evidence>
<dbReference type="EMBL" id="JSAB01000068">
    <property type="protein sequence ID" value="RNF31253.1"/>
    <property type="molecule type" value="Genomic_DNA"/>
</dbReference>
<dbReference type="InterPro" id="IPR011083">
    <property type="entry name" value="Phage_tail_collar_dom"/>
</dbReference>
<comment type="caution">
    <text evidence="2">The sequence shown here is derived from an EMBL/GenBank/DDBJ whole genome shotgun (WGS) entry which is preliminary data.</text>
</comment>
<protein>
    <recommendedName>
        <fullName evidence="1">Phage tail collar domain-containing protein</fullName>
    </recommendedName>
</protein>
<reference evidence="2" key="1">
    <citation type="submission" date="2014-10" db="EMBL/GenBank/DDBJ databases">
        <title>Massilia sp. genome.</title>
        <authorList>
            <person name="Xu B."/>
            <person name="Dai L."/>
            <person name="Huang Z."/>
        </authorList>
    </citation>
    <scope>NUCLEOTIDE SEQUENCE [LARGE SCALE GENOMIC DNA]</scope>
    <source>
        <strain evidence="2">CFS-1</strain>
    </source>
</reference>
<dbReference type="AlphaFoldDB" id="A0A422QMR6"/>
<name>A0A422QMR6_9BURK</name>
<evidence type="ECO:0000313" key="2">
    <source>
        <dbReference type="EMBL" id="RNF31253.1"/>
    </source>
</evidence>
<sequence length="218" mass="21904">MPAAFNFVPQGWLPCDGRVVPITNYMGLFGTIGFMYGGDGKDNFALPDLRGRVQIGSSLSPPPSDRLALTTAQLVGKPTVNATASGTIGFALNASNLPGHTHQVDIAAKDLVATSTMRVSKANGQAVPVTGAALSAGAATAGGQAAIYAPATAPDIPLQADTVQTTLAPVSVTSDSTGSNAASPVVAAVGASATFSTLQPSVGLNFIICYDGIFPVRS</sequence>